<gene>
    <name evidence="2" type="ORF">Harman_36430</name>
</gene>
<dbReference type="EMBL" id="BIXZ01000009">
    <property type="protein sequence ID" value="GCF15708.1"/>
    <property type="molecule type" value="Genomic_DNA"/>
</dbReference>
<dbReference type="RefSeq" id="WP_235007261.1">
    <property type="nucleotide sequence ID" value="NZ_BIXZ01000009.1"/>
</dbReference>
<evidence type="ECO:0000256" key="1">
    <source>
        <dbReference type="SAM" id="MobiDB-lite"/>
    </source>
</evidence>
<name>A0A4C2EM97_9EURY</name>
<comment type="caution">
    <text evidence="2">The sequence shown here is derived from an EMBL/GenBank/DDBJ whole genome shotgun (WGS) entry which is preliminary data.</text>
</comment>
<sequence>MPIYNLYKEREGTARRGEDYKEVVIEYMEGLNYMVERDSAFHSTLDDIQFVNKATGDKVVAEAKAYSTGLSPNDFRDELARYFLEYIKQPQPHRFDFYIFTETLSNDQLWKALFDRDVTDNQKLVDFYEKLKDSVNDEVVDRLDDTDVDEFRDFAIDTHVFVGTYDDLRQQAHQLEKTERFQYEPYLHSYEPVSEETEYATNLFQVTRYPETLYIIETTEEAESARVYNYNNEAFPIKLHERKLYSLVHPDHLPGSTRHYIHEDRFETREFEKFLRTRAQEEERENIVRSLLRGIFTLVARDNDCLIDREKGTTVYPELDRRQHGTERKLGRSWVAKELDSYPDVIHRGVKVRVRRYAGEYYYVLLPTQVFTSDGRRPVTGERKSRLQNDFSPNRFHAQNSKYDRQLRVWEELLMSDQTQLDRFMGEKIPVVKELEVTRVDSLSLNVRPPKDGDERDELIESASDLENTGGIEQ</sequence>
<evidence type="ECO:0000313" key="2">
    <source>
        <dbReference type="EMBL" id="GCF15708.1"/>
    </source>
</evidence>
<evidence type="ECO:0008006" key="4">
    <source>
        <dbReference type="Google" id="ProtNLM"/>
    </source>
</evidence>
<evidence type="ECO:0000313" key="3">
    <source>
        <dbReference type="Proteomes" id="UP000304382"/>
    </source>
</evidence>
<dbReference type="AlphaFoldDB" id="A0A4C2EM97"/>
<proteinExistence type="predicted"/>
<organism evidence="2 3">
    <name type="scientific">Haloarcula mannanilytica</name>
    <dbReference type="NCBI Taxonomy" id="2509225"/>
    <lineage>
        <taxon>Archaea</taxon>
        <taxon>Methanobacteriati</taxon>
        <taxon>Methanobacteriota</taxon>
        <taxon>Stenosarchaea group</taxon>
        <taxon>Halobacteria</taxon>
        <taxon>Halobacteriales</taxon>
        <taxon>Haloarculaceae</taxon>
        <taxon>Haloarcula</taxon>
    </lineage>
</organism>
<reference evidence="2 3" key="1">
    <citation type="submission" date="2019-02" db="EMBL/GenBank/DDBJ databases">
        <title>Haloarcula mannanilyticum sp. nov., a mannan degrading haloarchaeon isolated from commercial salt.</title>
        <authorList>
            <person name="Enomoto S."/>
            <person name="Shimane Y."/>
            <person name="Kamekura M."/>
            <person name="Ito T."/>
            <person name="Moriya O."/>
            <person name="Ihara K."/>
            <person name="Takahashi-Ando N."/>
            <person name="Fukushima Y."/>
            <person name="Yoshida Y."/>
            <person name="Usama R."/>
            <person name="Takai K."/>
            <person name="Minegishi H."/>
        </authorList>
    </citation>
    <scope>NUCLEOTIDE SEQUENCE [LARGE SCALE GENOMIC DNA]</scope>
    <source>
        <strain evidence="2 3">MD130-1</strain>
    </source>
</reference>
<keyword evidence="3" id="KW-1185">Reference proteome</keyword>
<feature type="region of interest" description="Disordered" evidence="1">
    <location>
        <begin position="446"/>
        <end position="474"/>
    </location>
</feature>
<accession>A0A4C2EM97</accession>
<protein>
    <recommendedName>
        <fullName evidence="4">Restriction endonuclease</fullName>
    </recommendedName>
</protein>
<dbReference type="Proteomes" id="UP000304382">
    <property type="component" value="Unassembled WGS sequence"/>
</dbReference>